<dbReference type="GO" id="GO:0030428">
    <property type="term" value="C:cell septum"/>
    <property type="evidence" value="ECO:0007669"/>
    <property type="project" value="TreeGrafter"/>
</dbReference>
<dbReference type="GO" id="GO:0032506">
    <property type="term" value="P:cytokinetic process"/>
    <property type="evidence" value="ECO:0007669"/>
    <property type="project" value="TreeGrafter"/>
</dbReference>
<evidence type="ECO:0000313" key="4">
    <source>
        <dbReference type="EMBL" id="HHI97599.1"/>
    </source>
</evidence>
<accession>A0A7V5P0F8</accession>
<proteinExistence type="predicted"/>
<evidence type="ECO:0000259" key="3">
    <source>
        <dbReference type="PROSITE" id="PS51724"/>
    </source>
</evidence>
<protein>
    <submittedName>
        <fullName evidence="4">SPOR domain-containing protein</fullName>
    </submittedName>
</protein>
<dbReference type="InterPro" id="IPR052521">
    <property type="entry name" value="Cell_div_SPOR-domain"/>
</dbReference>
<feature type="compositionally biased region" description="Basic and acidic residues" evidence="1">
    <location>
        <begin position="115"/>
        <end position="126"/>
    </location>
</feature>
<dbReference type="Proteomes" id="UP000886101">
    <property type="component" value="Unassembled WGS sequence"/>
</dbReference>
<dbReference type="EMBL" id="DROK01000207">
    <property type="protein sequence ID" value="HHI97599.1"/>
    <property type="molecule type" value="Genomic_DNA"/>
</dbReference>
<feature type="region of interest" description="Disordered" evidence="1">
    <location>
        <begin position="57"/>
        <end position="133"/>
    </location>
</feature>
<reference evidence="4" key="1">
    <citation type="journal article" date="2020" name="mSystems">
        <title>Genome- and Community-Level Interaction Insights into Carbon Utilization and Element Cycling Functions of Hydrothermarchaeota in Hydrothermal Sediment.</title>
        <authorList>
            <person name="Zhou Z."/>
            <person name="Liu Y."/>
            <person name="Xu W."/>
            <person name="Pan J."/>
            <person name="Luo Z.H."/>
            <person name="Li M."/>
        </authorList>
    </citation>
    <scope>NUCLEOTIDE SEQUENCE [LARGE SCALE GENOMIC DNA]</scope>
    <source>
        <strain evidence="4">HyVt-533</strain>
    </source>
</reference>
<sequence>MAKKKRFRLELGWPGLIFSLGLLICLFLWVFVLGFYFGQKVVGSRVKKMASPVSKEALTAKKEKVSPPPPVFEEVKPPPLVGEPQEKVATPKPEPMAPERPQTAPERPKIAKPAEPARPKKGETARPKITPKKSPKKQVFYTVQVASLRSAQEAEKFVRYLREKGYEAFVRRVTLPQKGTWYRVYVGRFPTISQARSFGEKLKQKEKFKAFYIQRLSER</sequence>
<evidence type="ECO:0000256" key="2">
    <source>
        <dbReference type="SAM" id="Phobius"/>
    </source>
</evidence>
<dbReference type="Pfam" id="PF05036">
    <property type="entry name" value="SPOR"/>
    <property type="match status" value="1"/>
</dbReference>
<keyword evidence="2" id="KW-1133">Transmembrane helix</keyword>
<dbReference type="GO" id="GO:0042834">
    <property type="term" value="F:peptidoglycan binding"/>
    <property type="evidence" value="ECO:0007669"/>
    <property type="project" value="InterPro"/>
</dbReference>
<dbReference type="Gene3D" id="3.30.70.1070">
    <property type="entry name" value="Sporulation related repeat"/>
    <property type="match status" value="1"/>
</dbReference>
<dbReference type="PANTHER" id="PTHR38687:SF1">
    <property type="entry name" value="CELL DIVISION PROTEIN DEDD"/>
    <property type="match status" value="1"/>
</dbReference>
<keyword evidence="2" id="KW-0472">Membrane</keyword>
<comment type="caution">
    <text evidence="4">The sequence shown here is derived from an EMBL/GenBank/DDBJ whole genome shotgun (WGS) entry which is preliminary data.</text>
</comment>
<dbReference type="InterPro" id="IPR007730">
    <property type="entry name" value="SPOR-like_dom"/>
</dbReference>
<evidence type="ECO:0000256" key="1">
    <source>
        <dbReference type="SAM" id="MobiDB-lite"/>
    </source>
</evidence>
<dbReference type="InterPro" id="IPR036680">
    <property type="entry name" value="SPOR-like_sf"/>
</dbReference>
<gene>
    <name evidence="4" type="ORF">ENJ96_07075</name>
</gene>
<keyword evidence="2" id="KW-0812">Transmembrane</keyword>
<dbReference type="PROSITE" id="PS51724">
    <property type="entry name" value="SPOR"/>
    <property type="match status" value="1"/>
</dbReference>
<feature type="domain" description="SPOR" evidence="3">
    <location>
        <begin position="135"/>
        <end position="215"/>
    </location>
</feature>
<organism evidence="4">
    <name type="scientific">Thermodesulfatator atlanticus</name>
    <dbReference type="NCBI Taxonomy" id="501497"/>
    <lineage>
        <taxon>Bacteria</taxon>
        <taxon>Pseudomonadati</taxon>
        <taxon>Thermodesulfobacteriota</taxon>
        <taxon>Thermodesulfobacteria</taxon>
        <taxon>Thermodesulfobacteriales</taxon>
        <taxon>Thermodesulfatatoraceae</taxon>
        <taxon>Thermodesulfatator</taxon>
    </lineage>
</organism>
<dbReference type="SUPFAM" id="SSF110997">
    <property type="entry name" value="Sporulation related repeat"/>
    <property type="match status" value="1"/>
</dbReference>
<name>A0A7V5P0F8_9BACT</name>
<dbReference type="PANTHER" id="PTHR38687">
    <property type="entry name" value="CELL DIVISION PROTEIN DEDD-RELATED"/>
    <property type="match status" value="1"/>
</dbReference>
<feature type="compositionally biased region" description="Pro residues" evidence="1">
    <location>
        <begin position="66"/>
        <end position="81"/>
    </location>
</feature>
<dbReference type="GO" id="GO:0032153">
    <property type="term" value="C:cell division site"/>
    <property type="evidence" value="ECO:0007669"/>
    <property type="project" value="TreeGrafter"/>
</dbReference>
<feature type="transmembrane region" description="Helical" evidence="2">
    <location>
        <begin position="12"/>
        <end position="37"/>
    </location>
</feature>
<dbReference type="AlphaFoldDB" id="A0A7V5P0F8"/>